<comment type="caution">
    <text evidence="1">The sequence shown here is derived from an EMBL/GenBank/DDBJ whole genome shotgun (WGS) entry which is preliminary data.</text>
</comment>
<reference evidence="1 2" key="1">
    <citation type="submission" date="2018-12" db="EMBL/GenBank/DDBJ databases">
        <title>Genome sequence and assembly of Colletotrichum trifolii.</title>
        <authorList>
            <person name="Gan P."/>
            <person name="Shirasu K."/>
        </authorList>
    </citation>
    <scope>NUCLEOTIDE SEQUENCE [LARGE SCALE GENOMIC DNA]</scope>
    <source>
        <strain evidence="1 2">543-2</strain>
    </source>
</reference>
<sequence>MAPAFGDEADLKPQQLASIHNGTDQSILPHLLNSLRTSDQGEQQDLDTSAAGPGTMIATTIATNSALKLSPMANHVILDNIFAWLAKRDLAKAARVNQLWFYRSRYALWQHVDIRHFEDVADDRFSLYASAVRQIGLDRQEVELYLTQICDHKVEDFRPLSMTSWPVLRVLHIHFNNVPINETIKDQTLGLEELTITSFDNMPLTLCTLPKWPNVRRLHIDTFRDIYWPQNCPEPTGFAGPSQPWEGLTAFSSDSSGFMPLPTTFLNGILDTPTLQSLSISDSSLGAIQNHPRRKCIRTLDLKLSSVDNIASVADIFPNLTRLGLWLGRIEDVEIPYRAGIETLGQLKQLTELCIKLSPMICLWRSDPEMSGNELISVLRNMPQLQKACFNFYIEDNDFDKPFMERLAETNPRLEYLEVDFPLQMTAQTVPHELFEPNNNLHTLLCQELIGVEYPDSGEGRGVFLDCLKAFFPRISRFDCADTWSTPGTVTLRSLVYKFTL</sequence>
<protein>
    <recommendedName>
        <fullName evidence="3">F-box domain-containing protein</fullName>
    </recommendedName>
</protein>
<evidence type="ECO:0008006" key="3">
    <source>
        <dbReference type="Google" id="ProtNLM"/>
    </source>
</evidence>
<name>A0A4R8QFM3_COLTR</name>
<accession>A0A4R8QFM3</accession>
<dbReference type="EMBL" id="RYZW01000220">
    <property type="protein sequence ID" value="TDZ37631.1"/>
    <property type="molecule type" value="Genomic_DNA"/>
</dbReference>
<dbReference type="InterPro" id="IPR032675">
    <property type="entry name" value="LRR_dom_sf"/>
</dbReference>
<keyword evidence="2" id="KW-1185">Reference proteome</keyword>
<evidence type="ECO:0000313" key="1">
    <source>
        <dbReference type="EMBL" id="TDZ37631.1"/>
    </source>
</evidence>
<dbReference type="AlphaFoldDB" id="A0A4R8QFM3"/>
<dbReference type="Gene3D" id="3.80.10.10">
    <property type="entry name" value="Ribonuclease Inhibitor"/>
    <property type="match status" value="1"/>
</dbReference>
<gene>
    <name evidence="1" type="ORF">CTRI78_v011067</name>
</gene>
<dbReference type="SUPFAM" id="SSF52047">
    <property type="entry name" value="RNI-like"/>
    <property type="match status" value="1"/>
</dbReference>
<dbReference type="Proteomes" id="UP000295703">
    <property type="component" value="Unassembled WGS sequence"/>
</dbReference>
<organism evidence="1 2">
    <name type="scientific">Colletotrichum trifolii</name>
    <dbReference type="NCBI Taxonomy" id="5466"/>
    <lineage>
        <taxon>Eukaryota</taxon>
        <taxon>Fungi</taxon>
        <taxon>Dikarya</taxon>
        <taxon>Ascomycota</taxon>
        <taxon>Pezizomycotina</taxon>
        <taxon>Sordariomycetes</taxon>
        <taxon>Hypocreomycetidae</taxon>
        <taxon>Glomerellales</taxon>
        <taxon>Glomerellaceae</taxon>
        <taxon>Colletotrichum</taxon>
        <taxon>Colletotrichum orbiculare species complex</taxon>
    </lineage>
</organism>
<evidence type="ECO:0000313" key="2">
    <source>
        <dbReference type="Proteomes" id="UP000295703"/>
    </source>
</evidence>
<proteinExistence type="predicted"/>